<reference evidence="2 3" key="1">
    <citation type="journal article" date="2012" name="J. Bacteriol.">
        <title>Complete genome sequence of Nocardia brasiliensis HUJEG-1.</title>
        <authorList>
            <person name="Vera-Cabrera L."/>
            <person name="Ortiz-Lopez R."/>
            <person name="Elizondo-Gonzalez R."/>
            <person name="Perez-Maya A.A."/>
            <person name="Ocampo-Candiani J."/>
        </authorList>
    </citation>
    <scope>NUCLEOTIDE SEQUENCE [LARGE SCALE GENOMIC DNA]</scope>
    <source>
        <strain evidence="3">ATCC 700358</strain>
    </source>
</reference>
<sequence length="58" mass="6450">MGDHPQRTPFYGMVMMLAAMISGLWVADLPWVALRVAAYLALLVVALAGFLMTFRDYS</sequence>
<name>K0F7J1_NOCB7</name>
<evidence type="ECO:0000256" key="1">
    <source>
        <dbReference type="SAM" id="Phobius"/>
    </source>
</evidence>
<dbReference type="Proteomes" id="UP000006304">
    <property type="component" value="Chromosome"/>
</dbReference>
<dbReference type="RefSeq" id="WP_014988542.1">
    <property type="nucleotide sequence ID" value="NC_018681.1"/>
</dbReference>
<dbReference type="AlphaFoldDB" id="K0F7J1"/>
<keyword evidence="1" id="KW-0812">Transmembrane</keyword>
<evidence type="ECO:0000313" key="3">
    <source>
        <dbReference type="Proteomes" id="UP000006304"/>
    </source>
</evidence>
<dbReference type="EMBL" id="CP003876">
    <property type="protein sequence ID" value="AFU05694.1"/>
    <property type="molecule type" value="Genomic_DNA"/>
</dbReference>
<feature type="transmembrane region" description="Helical" evidence="1">
    <location>
        <begin position="33"/>
        <end position="54"/>
    </location>
</feature>
<proteinExistence type="predicted"/>
<accession>K0F7J1</accession>
<dbReference type="HOGENOM" id="CLU_205273_1_0_11"/>
<keyword evidence="3" id="KW-1185">Reference proteome</keyword>
<gene>
    <name evidence="2" type="ORF">O3I_038735</name>
</gene>
<dbReference type="eggNOG" id="ENOG50329PF">
    <property type="taxonomic scope" value="Bacteria"/>
</dbReference>
<evidence type="ECO:0000313" key="2">
    <source>
        <dbReference type="EMBL" id="AFU05694.1"/>
    </source>
</evidence>
<keyword evidence="1" id="KW-1133">Transmembrane helix</keyword>
<dbReference type="KEGG" id="nbr:O3I_038735"/>
<organism evidence="2 3">
    <name type="scientific">Nocardia brasiliensis (strain ATCC 700358 / HUJEG-1)</name>
    <dbReference type="NCBI Taxonomy" id="1133849"/>
    <lineage>
        <taxon>Bacteria</taxon>
        <taxon>Bacillati</taxon>
        <taxon>Actinomycetota</taxon>
        <taxon>Actinomycetes</taxon>
        <taxon>Mycobacteriales</taxon>
        <taxon>Nocardiaceae</taxon>
        <taxon>Nocardia</taxon>
    </lineage>
</organism>
<feature type="transmembrane region" description="Helical" evidence="1">
    <location>
        <begin position="9"/>
        <end position="27"/>
    </location>
</feature>
<protein>
    <submittedName>
        <fullName evidence="2">Uncharacterized protein</fullName>
    </submittedName>
</protein>
<keyword evidence="1" id="KW-0472">Membrane</keyword>